<evidence type="ECO:0000256" key="1">
    <source>
        <dbReference type="SAM" id="Phobius"/>
    </source>
</evidence>
<keyword evidence="1" id="KW-0812">Transmembrane</keyword>
<keyword evidence="3" id="KW-1185">Reference proteome</keyword>
<evidence type="ECO:0000313" key="3">
    <source>
        <dbReference type="Proteomes" id="UP000198211"/>
    </source>
</evidence>
<protein>
    <submittedName>
        <fullName evidence="2">Uncharacterized protein</fullName>
    </submittedName>
</protein>
<evidence type="ECO:0000313" key="2">
    <source>
        <dbReference type="EMBL" id="OWZ02007.1"/>
    </source>
</evidence>
<dbReference type="OrthoDB" id="123873at2759"/>
<dbReference type="AlphaFoldDB" id="A0A225VB43"/>
<name>A0A225VB43_9STRA</name>
<keyword evidence="1" id="KW-1133">Transmembrane helix</keyword>
<gene>
    <name evidence="2" type="ORF">PHMEG_00026512</name>
</gene>
<dbReference type="Proteomes" id="UP000198211">
    <property type="component" value="Unassembled WGS sequence"/>
</dbReference>
<comment type="caution">
    <text evidence="2">The sequence shown here is derived from an EMBL/GenBank/DDBJ whole genome shotgun (WGS) entry which is preliminary data.</text>
</comment>
<keyword evidence="1" id="KW-0472">Membrane</keyword>
<proteinExistence type="predicted"/>
<feature type="transmembrane region" description="Helical" evidence="1">
    <location>
        <begin position="21"/>
        <end position="45"/>
    </location>
</feature>
<dbReference type="EMBL" id="NBNE01006466">
    <property type="protein sequence ID" value="OWZ02007.1"/>
    <property type="molecule type" value="Genomic_DNA"/>
</dbReference>
<accession>A0A225VB43</accession>
<reference evidence="3" key="1">
    <citation type="submission" date="2017-03" db="EMBL/GenBank/DDBJ databases">
        <title>Phytopthora megakarya and P. palmivora, two closely related causual agents of cacao black pod achieved similar genome size and gene model numbers by different mechanisms.</title>
        <authorList>
            <person name="Ali S."/>
            <person name="Shao J."/>
            <person name="Larry D.J."/>
            <person name="Kronmiller B."/>
            <person name="Shen D."/>
            <person name="Strem M.D."/>
            <person name="Melnick R.L."/>
            <person name="Guiltinan M.J."/>
            <person name="Tyler B.M."/>
            <person name="Meinhardt L.W."/>
            <person name="Bailey B.A."/>
        </authorList>
    </citation>
    <scope>NUCLEOTIDE SEQUENCE [LARGE SCALE GENOMIC DNA]</scope>
    <source>
        <strain evidence="3">zdho120</strain>
    </source>
</reference>
<organism evidence="2 3">
    <name type="scientific">Phytophthora megakarya</name>
    <dbReference type="NCBI Taxonomy" id="4795"/>
    <lineage>
        <taxon>Eukaryota</taxon>
        <taxon>Sar</taxon>
        <taxon>Stramenopiles</taxon>
        <taxon>Oomycota</taxon>
        <taxon>Peronosporomycetes</taxon>
        <taxon>Peronosporales</taxon>
        <taxon>Peronosporaceae</taxon>
        <taxon>Phytophthora</taxon>
    </lineage>
</organism>
<sequence>NKRRVYLKDKPHKWETNLFMLCNAVTVYCIGYVACLCKLLCWVMLCILTSTCDMYRISAILKSLW</sequence>
<feature type="non-terminal residue" evidence="2">
    <location>
        <position position="1"/>
    </location>
</feature>